<evidence type="ECO:0000313" key="5">
    <source>
        <dbReference type="EMBL" id="NJC25802.1"/>
    </source>
</evidence>
<evidence type="ECO:0000256" key="3">
    <source>
        <dbReference type="ARBA" id="ARBA00023125"/>
    </source>
</evidence>
<organism evidence="5 6">
    <name type="scientific">Neolewinella antarctica</name>
    <dbReference type="NCBI Taxonomy" id="442734"/>
    <lineage>
        <taxon>Bacteria</taxon>
        <taxon>Pseudomonadati</taxon>
        <taxon>Bacteroidota</taxon>
        <taxon>Saprospiria</taxon>
        <taxon>Saprospirales</taxon>
        <taxon>Lewinellaceae</taxon>
        <taxon>Neolewinella</taxon>
    </lineage>
</organism>
<evidence type="ECO:0000256" key="1">
    <source>
        <dbReference type="ARBA" id="ARBA00011046"/>
    </source>
</evidence>
<dbReference type="Gene3D" id="1.10.4040.10">
    <property type="entry name" value="Penicillinase repressor domain"/>
    <property type="match status" value="1"/>
</dbReference>
<name>A0ABX0XAI2_9BACT</name>
<dbReference type="SUPFAM" id="SSF46785">
    <property type="entry name" value="Winged helix' DNA-binding domain"/>
    <property type="match status" value="1"/>
</dbReference>
<dbReference type="InterPro" id="IPR005650">
    <property type="entry name" value="BlaI_family"/>
</dbReference>
<accession>A0ABX0XAI2</accession>
<dbReference type="InterPro" id="IPR036390">
    <property type="entry name" value="WH_DNA-bd_sf"/>
</dbReference>
<gene>
    <name evidence="5" type="ORF">GGR27_001301</name>
</gene>
<keyword evidence="4" id="KW-0804">Transcription</keyword>
<evidence type="ECO:0000256" key="4">
    <source>
        <dbReference type="ARBA" id="ARBA00023163"/>
    </source>
</evidence>
<dbReference type="InterPro" id="IPR036388">
    <property type="entry name" value="WH-like_DNA-bd_sf"/>
</dbReference>
<keyword evidence="2" id="KW-0805">Transcription regulation</keyword>
<sequence>MASPPNFQPTAAELVILQQLWARGPLSVREIHEALDGDKPVVYTTVLKTMQIAFDRGLLTRESAGRKHVYTAAVEKHAIQENLLDGFLDRTFGGSTKGLVMRALGNGRASKQEIAELRTFLNQLDTEDDD</sequence>
<dbReference type="Proteomes" id="UP000770785">
    <property type="component" value="Unassembled WGS sequence"/>
</dbReference>
<dbReference type="PIRSF" id="PIRSF019455">
    <property type="entry name" value="CopR_AtkY"/>
    <property type="match status" value="1"/>
</dbReference>
<dbReference type="EMBL" id="JAATJH010000002">
    <property type="protein sequence ID" value="NJC25802.1"/>
    <property type="molecule type" value="Genomic_DNA"/>
</dbReference>
<comment type="caution">
    <text evidence="5">The sequence shown here is derived from an EMBL/GenBank/DDBJ whole genome shotgun (WGS) entry which is preliminary data.</text>
</comment>
<proteinExistence type="inferred from homology"/>
<dbReference type="Pfam" id="PF03965">
    <property type="entry name" value="Penicillinase_R"/>
    <property type="match status" value="1"/>
</dbReference>
<evidence type="ECO:0000256" key="2">
    <source>
        <dbReference type="ARBA" id="ARBA00023015"/>
    </source>
</evidence>
<keyword evidence="6" id="KW-1185">Reference proteome</keyword>
<reference evidence="5 6" key="1">
    <citation type="submission" date="2020-03" db="EMBL/GenBank/DDBJ databases">
        <title>Genomic Encyclopedia of Type Strains, Phase IV (KMG-IV): sequencing the most valuable type-strain genomes for metagenomic binning, comparative biology and taxonomic classification.</title>
        <authorList>
            <person name="Goeker M."/>
        </authorList>
    </citation>
    <scope>NUCLEOTIDE SEQUENCE [LARGE SCALE GENOMIC DNA]</scope>
    <source>
        <strain evidence="5 6">DSM 105096</strain>
    </source>
</reference>
<keyword evidence="3" id="KW-0238">DNA-binding</keyword>
<dbReference type="RefSeq" id="WP_168036580.1">
    <property type="nucleotide sequence ID" value="NZ_JAATJH010000002.1"/>
</dbReference>
<evidence type="ECO:0000313" key="6">
    <source>
        <dbReference type="Proteomes" id="UP000770785"/>
    </source>
</evidence>
<dbReference type="Gene3D" id="1.10.10.10">
    <property type="entry name" value="Winged helix-like DNA-binding domain superfamily/Winged helix DNA-binding domain"/>
    <property type="match status" value="1"/>
</dbReference>
<comment type="similarity">
    <text evidence="1">Belongs to the BlaI transcriptional regulatory family.</text>
</comment>
<protein>
    <submittedName>
        <fullName evidence="5">Transcriptional regulator</fullName>
    </submittedName>
</protein>